<evidence type="ECO:0000313" key="1">
    <source>
        <dbReference type="EMBL" id="KKU33371.1"/>
    </source>
</evidence>
<dbReference type="CDD" id="cd07067">
    <property type="entry name" value="HP_PGM_like"/>
    <property type="match status" value="1"/>
</dbReference>
<dbReference type="SMART" id="SM00855">
    <property type="entry name" value="PGAM"/>
    <property type="match status" value="1"/>
</dbReference>
<organism evidence="1 2">
    <name type="scientific">Candidatus Collierbacteria bacterium GW2011_GWA2_46_26</name>
    <dbReference type="NCBI Taxonomy" id="1618381"/>
    <lineage>
        <taxon>Bacteria</taxon>
        <taxon>Candidatus Collieribacteriota</taxon>
    </lineage>
</organism>
<dbReference type="SUPFAM" id="SSF53254">
    <property type="entry name" value="Phosphoglycerate mutase-like"/>
    <property type="match status" value="1"/>
</dbReference>
<dbReference type="InterPro" id="IPR050275">
    <property type="entry name" value="PGM_Phosphatase"/>
</dbReference>
<evidence type="ECO:0008006" key="3">
    <source>
        <dbReference type="Google" id="ProtNLM"/>
    </source>
</evidence>
<reference evidence="1 2" key="1">
    <citation type="journal article" date="2015" name="Nature">
        <title>rRNA introns, odd ribosomes, and small enigmatic genomes across a large radiation of phyla.</title>
        <authorList>
            <person name="Brown C.T."/>
            <person name="Hug L.A."/>
            <person name="Thomas B.C."/>
            <person name="Sharon I."/>
            <person name="Castelle C.J."/>
            <person name="Singh A."/>
            <person name="Wilkins M.J."/>
            <person name="Williams K.H."/>
            <person name="Banfield J.F."/>
        </authorList>
    </citation>
    <scope>NUCLEOTIDE SEQUENCE [LARGE SCALE GENOMIC DNA]</scope>
</reference>
<sequence length="219" mass="25044">MSLKVYLARHGASINYDALENDEDVDVCRQSLLTPLGPKGIAQAEKLGLQVARLKPDVMLVSPYRRAKETGEKAAEIYPLFPNPVDDLGEIRRIVDGHNIYSDTNLKYKKWRGEAIRTGDLKGRFHASDESFGEFFQRTIRFKKWLPLELDNQSILVIGHSQFFAMLLTSIIHGDNPHPSSLFGCFNHHFMDHCGITTVEWHPRKGWKIIDFNNTSHLK</sequence>
<dbReference type="Proteomes" id="UP000034794">
    <property type="component" value="Unassembled WGS sequence"/>
</dbReference>
<protein>
    <recommendedName>
        <fullName evidence="3">Phosphoglycerate mutase</fullName>
    </recommendedName>
</protein>
<dbReference type="PANTHER" id="PTHR48100">
    <property type="entry name" value="BROAD-SPECIFICITY PHOSPHATASE YOR283W-RELATED"/>
    <property type="match status" value="1"/>
</dbReference>
<dbReference type="GO" id="GO:0005737">
    <property type="term" value="C:cytoplasm"/>
    <property type="evidence" value="ECO:0007669"/>
    <property type="project" value="TreeGrafter"/>
</dbReference>
<name>A0A0G1PKW1_9BACT</name>
<dbReference type="PANTHER" id="PTHR48100:SF1">
    <property type="entry name" value="HISTIDINE PHOSPHATASE FAMILY PROTEIN-RELATED"/>
    <property type="match status" value="1"/>
</dbReference>
<evidence type="ECO:0000313" key="2">
    <source>
        <dbReference type="Proteomes" id="UP000034794"/>
    </source>
</evidence>
<proteinExistence type="predicted"/>
<dbReference type="Gene3D" id="3.40.50.1240">
    <property type="entry name" value="Phosphoglycerate mutase-like"/>
    <property type="match status" value="1"/>
</dbReference>
<dbReference type="EMBL" id="LCMI01000004">
    <property type="protein sequence ID" value="KKU33371.1"/>
    <property type="molecule type" value="Genomic_DNA"/>
</dbReference>
<dbReference type="InterPro" id="IPR029033">
    <property type="entry name" value="His_PPase_superfam"/>
</dbReference>
<comment type="caution">
    <text evidence="1">The sequence shown here is derived from an EMBL/GenBank/DDBJ whole genome shotgun (WGS) entry which is preliminary data.</text>
</comment>
<gene>
    <name evidence="1" type="ORF">UX47_C0004G0016</name>
</gene>
<dbReference type="GO" id="GO:0016791">
    <property type="term" value="F:phosphatase activity"/>
    <property type="evidence" value="ECO:0007669"/>
    <property type="project" value="TreeGrafter"/>
</dbReference>
<accession>A0A0G1PKW1</accession>
<dbReference type="Pfam" id="PF00300">
    <property type="entry name" value="His_Phos_1"/>
    <property type="match status" value="1"/>
</dbReference>
<dbReference type="InterPro" id="IPR013078">
    <property type="entry name" value="His_Pase_superF_clade-1"/>
</dbReference>
<dbReference type="AlphaFoldDB" id="A0A0G1PKW1"/>